<dbReference type="Proteomes" id="UP000252558">
    <property type="component" value="Unassembled WGS sequence"/>
</dbReference>
<protein>
    <submittedName>
        <fullName evidence="3">DUF2489 domain-containing protein</fullName>
    </submittedName>
</protein>
<gene>
    <name evidence="3" type="ORF">DU002_17305</name>
</gene>
<sequence length="152" mass="17597">MLWFSGAVGLLIILGLAVYAGRLLYLLKQQQDEQRQTVERKNARLLESIYTIAMAAEQQQCELSEAAIRLCVLLDHLRPVGVTINFVERYPNLHALYDRVKHLPTHEARKKYKRNEIMRMDLQRMRDEESLADAIMPELSMLRGLPAELLHA</sequence>
<evidence type="ECO:0000313" key="3">
    <source>
        <dbReference type="EMBL" id="RCU45203.1"/>
    </source>
</evidence>
<accession>A0A368N5A5</accession>
<feature type="transmembrane region" description="Helical" evidence="1">
    <location>
        <begin position="6"/>
        <end position="27"/>
    </location>
</feature>
<dbReference type="AlphaFoldDB" id="A0A368N5A5"/>
<keyword evidence="1" id="KW-1133">Transmembrane helix</keyword>
<dbReference type="InterPro" id="IPR019617">
    <property type="entry name" value="DUF2489"/>
</dbReference>
<dbReference type="EMBL" id="QPID01000012">
    <property type="protein sequence ID" value="RCU45203.1"/>
    <property type="molecule type" value="Genomic_DNA"/>
</dbReference>
<dbReference type="Pfam" id="PF10675">
    <property type="entry name" value="DUF2489"/>
    <property type="match status" value="1"/>
</dbReference>
<proteinExistence type="predicted"/>
<reference evidence="3 4" key="1">
    <citation type="submission" date="2018-07" db="EMBL/GenBank/DDBJ databases">
        <title>Corallincola holothuriorum sp. nov., a new facultative anaerobe isolated from sea cucumber Apostichopus japonicus.</title>
        <authorList>
            <person name="Xia H."/>
        </authorList>
    </citation>
    <scope>NUCLEOTIDE SEQUENCE [LARGE SCALE GENOMIC DNA]</scope>
    <source>
        <strain evidence="3 4">C4</strain>
    </source>
</reference>
<feature type="domain" description="DUF2489" evidence="2">
    <location>
        <begin position="13"/>
        <end position="140"/>
    </location>
</feature>
<evidence type="ECO:0000313" key="4">
    <source>
        <dbReference type="Proteomes" id="UP000252558"/>
    </source>
</evidence>
<evidence type="ECO:0000259" key="2">
    <source>
        <dbReference type="Pfam" id="PF10675"/>
    </source>
</evidence>
<keyword evidence="1" id="KW-0812">Transmembrane</keyword>
<keyword evidence="1" id="KW-0472">Membrane</keyword>
<dbReference type="OrthoDB" id="5293867at2"/>
<organism evidence="3 4">
    <name type="scientific">Corallincola holothuriorum</name>
    <dbReference type="NCBI Taxonomy" id="2282215"/>
    <lineage>
        <taxon>Bacteria</taxon>
        <taxon>Pseudomonadati</taxon>
        <taxon>Pseudomonadota</taxon>
        <taxon>Gammaproteobacteria</taxon>
        <taxon>Alteromonadales</taxon>
        <taxon>Psychromonadaceae</taxon>
        <taxon>Corallincola</taxon>
    </lineage>
</organism>
<keyword evidence="4" id="KW-1185">Reference proteome</keyword>
<evidence type="ECO:0000256" key="1">
    <source>
        <dbReference type="SAM" id="Phobius"/>
    </source>
</evidence>
<comment type="caution">
    <text evidence="3">The sequence shown here is derived from an EMBL/GenBank/DDBJ whole genome shotgun (WGS) entry which is preliminary data.</text>
</comment>
<name>A0A368N5A5_9GAMM</name>